<dbReference type="EMBL" id="JACICC010000003">
    <property type="protein sequence ID" value="MBB3809560.1"/>
    <property type="molecule type" value="Genomic_DNA"/>
</dbReference>
<feature type="transmembrane region" description="Helical" evidence="1">
    <location>
        <begin position="311"/>
        <end position="329"/>
    </location>
</feature>
<name>A0A7W5Z3N2_9HYPH</name>
<feature type="transmembrane region" description="Helical" evidence="1">
    <location>
        <begin position="130"/>
        <end position="148"/>
    </location>
</feature>
<feature type="transmembrane region" description="Helical" evidence="1">
    <location>
        <begin position="379"/>
        <end position="396"/>
    </location>
</feature>
<dbReference type="RefSeq" id="WP_183751741.1">
    <property type="nucleotide sequence ID" value="NZ_JACICC010000003.1"/>
</dbReference>
<gene>
    <name evidence="2" type="ORF">FHS81_001642</name>
</gene>
<feature type="transmembrane region" description="Helical" evidence="1">
    <location>
        <begin position="184"/>
        <end position="213"/>
    </location>
</feature>
<dbReference type="Proteomes" id="UP000537592">
    <property type="component" value="Unassembled WGS sequence"/>
</dbReference>
<feature type="transmembrane region" description="Helical" evidence="1">
    <location>
        <begin position="408"/>
        <end position="428"/>
    </location>
</feature>
<keyword evidence="1" id="KW-0812">Transmembrane</keyword>
<comment type="caution">
    <text evidence="2">The sequence shown here is derived from an EMBL/GenBank/DDBJ whole genome shotgun (WGS) entry which is preliminary data.</text>
</comment>
<keyword evidence="1" id="KW-1133">Transmembrane helix</keyword>
<organism evidence="2 3">
    <name type="scientific">Pseudochelatococcus contaminans</name>
    <dbReference type="NCBI Taxonomy" id="1538103"/>
    <lineage>
        <taxon>Bacteria</taxon>
        <taxon>Pseudomonadati</taxon>
        <taxon>Pseudomonadota</taxon>
        <taxon>Alphaproteobacteria</taxon>
        <taxon>Hyphomicrobiales</taxon>
        <taxon>Chelatococcaceae</taxon>
        <taxon>Pseudochelatococcus</taxon>
    </lineage>
</organism>
<dbReference type="AlphaFoldDB" id="A0A7W5Z3N2"/>
<feature type="transmembrane region" description="Helical" evidence="1">
    <location>
        <begin position="20"/>
        <end position="41"/>
    </location>
</feature>
<reference evidence="2 3" key="1">
    <citation type="submission" date="2020-08" db="EMBL/GenBank/DDBJ databases">
        <title>Genomic Encyclopedia of Type Strains, Phase IV (KMG-IV): sequencing the most valuable type-strain genomes for metagenomic binning, comparative biology and taxonomic classification.</title>
        <authorList>
            <person name="Goeker M."/>
        </authorList>
    </citation>
    <scope>NUCLEOTIDE SEQUENCE [LARGE SCALE GENOMIC DNA]</scope>
    <source>
        <strain evidence="2 3">DSM 28760</strain>
    </source>
</reference>
<protein>
    <submittedName>
        <fullName evidence="2">Uncharacterized protein</fullName>
    </submittedName>
</protein>
<accession>A0A7W5Z3N2</accession>
<sequence length="496" mass="52978">MDRGESDKAGAPASQPADAIGLPVLAAVVAIAFVAMLPYFYGYRLSGDDIWFLTLAIEGRDAIISNAIHVAQEQGRIGQVLMVPLNVLGSVIAGDAAGRIGILVAYTAQLMLFAVFVAQLLRRSSAAQQVWPFLFLLLVALHPLAFSFMPPNAYPLQNTIPFIVILLARLAMLRLRRARAPCRLCVALAQAAFALGMFVSEFAVAFGTALLIAEYLARYGWARAEGRSGSSGAIRVAFAPHFLVSDAAAALAVLVPYVVFRWMFPGTYEGNSIGGVSDPARVIITVFGHVRDGTAFPRLGGGLRSASPGDLVIALMLGLAVAVALYRTSAPVLSLAAPGWTLIVSLMLAAYVTLPVAVSAKYQSACVEWGACGYLDSRMSYLAVTVALMAAVAAGWRLCGQARDRRRFLIGACAALGVMAALVSIYNAGKARDMRHVHEVWLRADALVCAGPIPPDGMEAWVQQVDPSGFVVVNPPNQVADFWRVYAPWRAQRICQ</sequence>
<proteinExistence type="predicted"/>
<keyword evidence="1" id="KW-0472">Membrane</keyword>
<feature type="transmembrane region" description="Helical" evidence="1">
    <location>
        <begin position="154"/>
        <end position="172"/>
    </location>
</feature>
<evidence type="ECO:0000256" key="1">
    <source>
        <dbReference type="SAM" id="Phobius"/>
    </source>
</evidence>
<evidence type="ECO:0000313" key="3">
    <source>
        <dbReference type="Proteomes" id="UP000537592"/>
    </source>
</evidence>
<feature type="transmembrane region" description="Helical" evidence="1">
    <location>
        <begin position="96"/>
        <end position="118"/>
    </location>
</feature>
<feature type="transmembrane region" description="Helical" evidence="1">
    <location>
        <begin position="335"/>
        <end position="358"/>
    </location>
</feature>
<keyword evidence="3" id="KW-1185">Reference proteome</keyword>
<feature type="transmembrane region" description="Helical" evidence="1">
    <location>
        <begin position="233"/>
        <end position="260"/>
    </location>
</feature>
<evidence type="ECO:0000313" key="2">
    <source>
        <dbReference type="EMBL" id="MBB3809560.1"/>
    </source>
</evidence>